<dbReference type="InterPro" id="IPR051398">
    <property type="entry name" value="Polysacch_Deacetylase"/>
</dbReference>
<name>A0A2M9Y1Q4_9LEPT</name>
<dbReference type="InterPro" id="IPR002509">
    <property type="entry name" value="NODB_dom"/>
</dbReference>
<dbReference type="OrthoDB" id="9778320at2"/>
<dbReference type="Proteomes" id="UP000297891">
    <property type="component" value="Unassembled WGS sequence"/>
</dbReference>
<reference evidence="5" key="1">
    <citation type="journal article" date="2019" name="PLoS Negl. Trop. Dis.">
        <title>Revisiting the worldwide diversity of Leptospira species in the environment.</title>
        <authorList>
            <person name="Vincent A.T."/>
            <person name="Schiettekatte O."/>
            <person name="Bourhy P."/>
            <person name="Veyrier F.J."/>
            <person name="Picardeau M."/>
        </authorList>
    </citation>
    <scope>NUCLEOTIDE SEQUENCE [LARGE SCALE GENOMIC DNA]</scope>
    <source>
        <strain evidence="5">201800277</strain>
    </source>
</reference>
<dbReference type="PROSITE" id="PS51677">
    <property type="entry name" value="NODB"/>
    <property type="match status" value="1"/>
</dbReference>
<evidence type="ECO:0000313" key="6">
    <source>
        <dbReference type="Proteomes" id="UP000297891"/>
    </source>
</evidence>
<proteinExistence type="predicted"/>
<gene>
    <name evidence="5" type="ORF">EHQ30_17600</name>
</gene>
<sequence>MVRYLKTHLKKFFEFCLGTETFTFLASLFYYRWIFPYVQVVTYHDTPSGDFNSFREQLIWYQKNYVNCDMESLEALLNKGIWKDKKPGLVISFDDGLKSNFDIALPLLEEFGFTGWLMVPSGLVDLDPDKQKHFCEENLIGFTPNHLEKRIGMSWQEIKDARKRGHVVTCHSMNHKRLADTLSPLEIDSEIKKSKNLLEKNLLEDVDTFTWVGGEEWSYGFDAFRKMIEVGYKYIFCTNCKPISSFNDPYFLERYHVESWANKKQLRFILKSGIYEVLYFFKRKRLKKKLYNR</sequence>
<dbReference type="GO" id="GO:0005975">
    <property type="term" value="P:carbohydrate metabolic process"/>
    <property type="evidence" value="ECO:0007669"/>
    <property type="project" value="InterPro"/>
</dbReference>
<evidence type="ECO:0000313" key="5">
    <source>
        <dbReference type="EMBL" id="TGK91996.1"/>
    </source>
</evidence>
<evidence type="ECO:0000259" key="4">
    <source>
        <dbReference type="PROSITE" id="PS51677"/>
    </source>
</evidence>
<evidence type="ECO:0000256" key="3">
    <source>
        <dbReference type="SAM" id="Phobius"/>
    </source>
</evidence>
<keyword evidence="6" id="KW-1185">Reference proteome</keyword>
<feature type="domain" description="NodB homology" evidence="4">
    <location>
        <begin position="87"/>
        <end position="293"/>
    </location>
</feature>
<dbReference type="Gene3D" id="3.20.20.370">
    <property type="entry name" value="Glycoside hydrolase/deacetylase"/>
    <property type="match status" value="1"/>
</dbReference>
<keyword evidence="3" id="KW-1133">Transmembrane helix</keyword>
<evidence type="ECO:0000256" key="1">
    <source>
        <dbReference type="ARBA" id="ARBA00004613"/>
    </source>
</evidence>
<dbReference type="Pfam" id="PF01522">
    <property type="entry name" value="Polysacc_deac_1"/>
    <property type="match status" value="1"/>
</dbReference>
<dbReference type="PANTHER" id="PTHR34216">
    <property type="match status" value="1"/>
</dbReference>
<dbReference type="AlphaFoldDB" id="A0A2M9Y1Q4"/>
<protein>
    <submittedName>
        <fullName evidence="5">Polysaccharide deacetylase family protein</fullName>
    </submittedName>
</protein>
<dbReference type="PANTHER" id="PTHR34216:SF3">
    <property type="entry name" value="POLY-BETA-1,6-N-ACETYL-D-GLUCOSAMINE N-DEACETYLASE"/>
    <property type="match status" value="1"/>
</dbReference>
<feature type="transmembrane region" description="Helical" evidence="3">
    <location>
        <begin position="12"/>
        <end position="33"/>
    </location>
</feature>
<dbReference type="InterPro" id="IPR011330">
    <property type="entry name" value="Glyco_hydro/deAcase_b/a-brl"/>
</dbReference>
<keyword evidence="3" id="KW-0472">Membrane</keyword>
<dbReference type="GO" id="GO:0016810">
    <property type="term" value="F:hydrolase activity, acting on carbon-nitrogen (but not peptide) bonds"/>
    <property type="evidence" value="ECO:0007669"/>
    <property type="project" value="InterPro"/>
</dbReference>
<comment type="subcellular location">
    <subcellularLocation>
        <location evidence="1">Secreted</location>
    </subcellularLocation>
</comment>
<keyword evidence="3" id="KW-0812">Transmembrane</keyword>
<keyword evidence="2" id="KW-0732">Signal</keyword>
<dbReference type="EMBL" id="RQFP01000014">
    <property type="protein sequence ID" value="TGK91996.1"/>
    <property type="molecule type" value="Genomic_DNA"/>
</dbReference>
<dbReference type="CDD" id="cd10918">
    <property type="entry name" value="CE4_NodB_like_5s_6s"/>
    <property type="match status" value="1"/>
</dbReference>
<evidence type="ECO:0000256" key="2">
    <source>
        <dbReference type="ARBA" id="ARBA00022729"/>
    </source>
</evidence>
<dbReference type="SUPFAM" id="SSF88713">
    <property type="entry name" value="Glycoside hydrolase/deacetylase"/>
    <property type="match status" value="1"/>
</dbReference>
<organism evidence="5 6">
    <name type="scientific">Leptospira brenneri</name>
    <dbReference type="NCBI Taxonomy" id="2023182"/>
    <lineage>
        <taxon>Bacteria</taxon>
        <taxon>Pseudomonadati</taxon>
        <taxon>Spirochaetota</taxon>
        <taxon>Spirochaetia</taxon>
        <taxon>Leptospirales</taxon>
        <taxon>Leptospiraceae</taxon>
        <taxon>Leptospira</taxon>
    </lineage>
</organism>
<comment type="caution">
    <text evidence="5">The sequence shown here is derived from an EMBL/GenBank/DDBJ whole genome shotgun (WGS) entry which is preliminary data.</text>
</comment>
<dbReference type="GO" id="GO:0005576">
    <property type="term" value="C:extracellular region"/>
    <property type="evidence" value="ECO:0007669"/>
    <property type="project" value="UniProtKB-SubCell"/>
</dbReference>
<accession>A0A2M9Y1Q4</accession>
<dbReference type="RefSeq" id="WP_100790813.1">
    <property type="nucleotide sequence ID" value="NZ_NPDQ01000004.1"/>
</dbReference>